<gene>
    <name evidence="3" type="ORF">PAHA3_2520</name>
</gene>
<dbReference type="PROSITE" id="PS50943">
    <property type="entry name" value="HTH_CROC1"/>
    <property type="match status" value="1"/>
</dbReference>
<comment type="caution">
    <text evidence="3">The sequence shown here is derived from an EMBL/GenBank/DDBJ whole genome shotgun (WGS) entry which is preliminary data.</text>
</comment>
<accession>A0A100VMG9</accession>
<dbReference type="Proteomes" id="UP000069697">
    <property type="component" value="Unassembled WGS sequence"/>
</dbReference>
<feature type="domain" description="HTH cro/C1-type" evidence="2">
    <location>
        <begin position="12"/>
        <end position="66"/>
    </location>
</feature>
<dbReference type="CDD" id="cd00093">
    <property type="entry name" value="HTH_XRE"/>
    <property type="match status" value="1"/>
</dbReference>
<sequence>MPEKLIEKRGNLRNKRLQQGLTQSMLGNAVGVSTEHIKSLEYGRVNPSFKLMLKICEVLKGKPDELF</sequence>
<dbReference type="PANTHER" id="PTHR46558">
    <property type="entry name" value="TRACRIPTIONAL REGULATORY PROTEIN-RELATED-RELATED"/>
    <property type="match status" value="1"/>
</dbReference>
<dbReference type="RefSeq" id="WP_062834992.1">
    <property type="nucleotide sequence ID" value="NZ_BCNV01000001.1"/>
</dbReference>
<dbReference type="SMART" id="SM00530">
    <property type="entry name" value="HTH_XRE"/>
    <property type="match status" value="1"/>
</dbReference>
<reference evidence="4" key="2">
    <citation type="submission" date="2016-01" db="EMBL/GenBank/DDBJ databases">
        <title>Draft Genome Sequence of Paenibacillus amylolyticus Heshi-A3 that Was Isolated from Fermented Rice Bran with Aging Salted Mackerel, Which Was Named Heshiko as Traditional Fermented Seafood in Japan.</title>
        <authorList>
            <person name="Akuzawa S."/>
            <person name="Nakagawa J."/>
            <person name="Kanekatsu T."/>
            <person name="Kubota E."/>
            <person name="Ohtake R."/>
            <person name="Suzuki T."/>
            <person name="Kanesaki Y."/>
        </authorList>
    </citation>
    <scope>NUCLEOTIDE SEQUENCE [LARGE SCALE GENOMIC DNA]</scope>
    <source>
        <strain evidence="4">Heshi-A3</strain>
    </source>
</reference>
<evidence type="ECO:0000256" key="1">
    <source>
        <dbReference type="ARBA" id="ARBA00023125"/>
    </source>
</evidence>
<name>A0A100VMG9_PAEAM</name>
<keyword evidence="1" id="KW-0238">DNA-binding</keyword>
<dbReference type="Gene3D" id="1.10.260.40">
    <property type="entry name" value="lambda repressor-like DNA-binding domains"/>
    <property type="match status" value="1"/>
</dbReference>
<dbReference type="InterPro" id="IPR010982">
    <property type="entry name" value="Lambda_DNA-bd_dom_sf"/>
</dbReference>
<dbReference type="SUPFAM" id="SSF47413">
    <property type="entry name" value="lambda repressor-like DNA-binding domains"/>
    <property type="match status" value="1"/>
</dbReference>
<evidence type="ECO:0000313" key="4">
    <source>
        <dbReference type="Proteomes" id="UP000069697"/>
    </source>
</evidence>
<reference evidence="3 4" key="1">
    <citation type="journal article" date="2016" name="Genome Announc.">
        <title>Draft Genome Sequence of Paenibacillus amylolyticus Heshi-A3, Isolated from Fermented Rice Bran in a Japanese Fermented Seafood Dish.</title>
        <authorList>
            <person name="Akuzawa S."/>
            <person name="Nagaoka J."/>
            <person name="Kanekatsu M."/>
            <person name="Kubota E."/>
            <person name="Ohtake R."/>
            <person name="Suzuki T."/>
            <person name="Kanesaki Y."/>
        </authorList>
    </citation>
    <scope>NUCLEOTIDE SEQUENCE [LARGE SCALE GENOMIC DNA]</scope>
    <source>
        <strain evidence="3 4">Heshi-A3</strain>
    </source>
</reference>
<evidence type="ECO:0000259" key="2">
    <source>
        <dbReference type="PROSITE" id="PS50943"/>
    </source>
</evidence>
<dbReference type="GO" id="GO:0003677">
    <property type="term" value="F:DNA binding"/>
    <property type="evidence" value="ECO:0007669"/>
    <property type="project" value="UniProtKB-KW"/>
</dbReference>
<evidence type="ECO:0000313" key="3">
    <source>
        <dbReference type="EMBL" id="GAS82446.1"/>
    </source>
</evidence>
<dbReference type="PANTHER" id="PTHR46558:SF3">
    <property type="entry name" value="TRANSCRIPTIONAL REGULATOR"/>
    <property type="match status" value="1"/>
</dbReference>
<organism evidence="3 4">
    <name type="scientific">Paenibacillus amylolyticus</name>
    <dbReference type="NCBI Taxonomy" id="1451"/>
    <lineage>
        <taxon>Bacteria</taxon>
        <taxon>Bacillati</taxon>
        <taxon>Bacillota</taxon>
        <taxon>Bacilli</taxon>
        <taxon>Bacillales</taxon>
        <taxon>Paenibacillaceae</taxon>
        <taxon>Paenibacillus</taxon>
    </lineage>
</organism>
<dbReference type="EMBL" id="BCNV01000001">
    <property type="protein sequence ID" value="GAS82446.1"/>
    <property type="molecule type" value="Genomic_DNA"/>
</dbReference>
<dbReference type="InterPro" id="IPR001387">
    <property type="entry name" value="Cro/C1-type_HTH"/>
</dbReference>
<protein>
    <recommendedName>
        <fullName evidence="2">HTH cro/C1-type domain-containing protein</fullName>
    </recommendedName>
</protein>
<dbReference type="Pfam" id="PF01381">
    <property type="entry name" value="HTH_3"/>
    <property type="match status" value="1"/>
</dbReference>
<dbReference type="AlphaFoldDB" id="A0A100VMG9"/>
<proteinExistence type="predicted"/>